<comment type="caution">
    <text evidence="2">The sequence shown here is derived from an EMBL/GenBank/DDBJ whole genome shotgun (WGS) entry which is preliminary data.</text>
</comment>
<reference evidence="2" key="1">
    <citation type="submission" date="2023-07" db="EMBL/GenBank/DDBJ databases">
        <authorList>
            <consortium name="AG Swart"/>
            <person name="Singh M."/>
            <person name="Singh A."/>
            <person name="Seah K."/>
            <person name="Emmerich C."/>
        </authorList>
    </citation>
    <scope>NUCLEOTIDE SEQUENCE</scope>
    <source>
        <strain evidence="2">DP1</strain>
    </source>
</reference>
<sequence>MGNPERDKTQKNKVKLMKTIRSKKDYSMKHQECEIRNIRSFSSFYKLQERKQKVEIVDSQKNTLMVSEVNLALRTKPIKEKIFFCQNRRSSRTISTNKRAEYFPTEFLVRKPGYTKAIVKSINESPSLKEIRPKKLMNSQQNSLSLQRSNLSGYNTPKARPKLNVNLKTVKIGTNYFKKETASHIKMDPSALLTPRSTSKNKFQRPNLPLLQLPQVPLPHPMDPSHPIFSPTNTSNLPF</sequence>
<dbReference type="Proteomes" id="UP001295684">
    <property type="component" value="Unassembled WGS sequence"/>
</dbReference>
<gene>
    <name evidence="2" type="ORF">ECRASSUSDP1_LOCUS4042</name>
</gene>
<evidence type="ECO:0000256" key="1">
    <source>
        <dbReference type="SAM" id="MobiDB-lite"/>
    </source>
</evidence>
<dbReference type="AlphaFoldDB" id="A0AAD1X9J7"/>
<dbReference type="EMBL" id="CAMPGE010003869">
    <property type="protein sequence ID" value="CAI2362716.1"/>
    <property type="molecule type" value="Genomic_DNA"/>
</dbReference>
<feature type="region of interest" description="Disordered" evidence="1">
    <location>
        <begin position="214"/>
        <end position="239"/>
    </location>
</feature>
<protein>
    <submittedName>
        <fullName evidence="2">Uncharacterized protein</fullName>
    </submittedName>
</protein>
<organism evidence="2 3">
    <name type="scientific">Euplotes crassus</name>
    <dbReference type="NCBI Taxonomy" id="5936"/>
    <lineage>
        <taxon>Eukaryota</taxon>
        <taxon>Sar</taxon>
        <taxon>Alveolata</taxon>
        <taxon>Ciliophora</taxon>
        <taxon>Intramacronucleata</taxon>
        <taxon>Spirotrichea</taxon>
        <taxon>Hypotrichia</taxon>
        <taxon>Euplotida</taxon>
        <taxon>Euplotidae</taxon>
        <taxon>Moneuplotes</taxon>
    </lineage>
</organism>
<keyword evidence="3" id="KW-1185">Reference proteome</keyword>
<feature type="compositionally biased region" description="Polar residues" evidence="1">
    <location>
        <begin position="230"/>
        <end position="239"/>
    </location>
</feature>
<evidence type="ECO:0000313" key="2">
    <source>
        <dbReference type="EMBL" id="CAI2362716.1"/>
    </source>
</evidence>
<proteinExistence type="predicted"/>
<evidence type="ECO:0000313" key="3">
    <source>
        <dbReference type="Proteomes" id="UP001295684"/>
    </source>
</evidence>
<name>A0AAD1X9J7_EUPCR</name>
<accession>A0AAD1X9J7</accession>